<evidence type="ECO:0000313" key="2">
    <source>
        <dbReference type="EMBL" id="MBB6547115.1"/>
    </source>
</evidence>
<feature type="compositionally biased region" description="Basic residues" evidence="1">
    <location>
        <begin position="84"/>
        <end position="105"/>
    </location>
</feature>
<reference evidence="2 3" key="1">
    <citation type="submission" date="2020-08" db="EMBL/GenBank/DDBJ databases">
        <title>Sequencing the genomes of 1000 actinobacteria strains.</title>
        <authorList>
            <person name="Klenk H.-P."/>
        </authorList>
    </citation>
    <scope>NUCLEOTIDE SEQUENCE [LARGE SCALE GENOMIC DNA]</scope>
    <source>
        <strain evidence="2 3">DSM 43768</strain>
    </source>
</reference>
<comment type="caution">
    <text evidence="2">The sequence shown here is derived from an EMBL/GenBank/DDBJ whole genome shotgun (WGS) entry which is preliminary data.</text>
</comment>
<protein>
    <submittedName>
        <fullName evidence="2">Uncharacterized protein</fullName>
    </submittedName>
</protein>
<keyword evidence="3" id="KW-1185">Reference proteome</keyword>
<feature type="region of interest" description="Disordered" evidence="1">
    <location>
        <begin position="83"/>
        <end position="105"/>
    </location>
</feature>
<evidence type="ECO:0000256" key="1">
    <source>
        <dbReference type="SAM" id="MobiDB-lite"/>
    </source>
</evidence>
<gene>
    <name evidence="2" type="ORF">HD593_001910</name>
</gene>
<name>A0A7X0NPE4_9ACTN</name>
<evidence type="ECO:0000313" key="3">
    <source>
        <dbReference type="Proteomes" id="UP000565579"/>
    </source>
</evidence>
<dbReference type="AlphaFoldDB" id="A0A7X0NPE4"/>
<dbReference type="EMBL" id="JACHMI010000001">
    <property type="protein sequence ID" value="MBB6547115.1"/>
    <property type="molecule type" value="Genomic_DNA"/>
</dbReference>
<sequence>MQAMAAQAAPRRTEPTLAAQSLDQLTATARHAQQDLDVLLSVLDDGITTGSHTLEALDTLTRGLDVHASVGHLDKIPAPDLARGLRHRTGGAHQRPASRARPGHA</sequence>
<organism evidence="2 3">
    <name type="scientific">Nonomuraea rubra</name>
    <dbReference type="NCBI Taxonomy" id="46180"/>
    <lineage>
        <taxon>Bacteria</taxon>
        <taxon>Bacillati</taxon>
        <taxon>Actinomycetota</taxon>
        <taxon>Actinomycetes</taxon>
        <taxon>Streptosporangiales</taxon>
        <taxon>Streptosporangiaceae</taxon>
        <taxon>Nonomuraea</taxon>
    </lineage>
</organism>
<dbReference type="Proteomes" id="UP000565579">
    <property type="component" value="Unassembled WGS sequence"/>
</dbReference>
<proteinExistence type="predicted"/>
<accession>A0A7X0NPE4</accession>